<dbReference type="OrthoDB" id="9802792at2"/>
<dbReference type="InterPro" id="IPR036913">
    <property type="entry name" value="YegP-like_sf"/>
</dbReference>
<dbReference type="Gene3D" id="2.30.29.80">
    <property type="match status" value="1"/>
</dbReference>
<dbReference type="EMBL" id="SJOI01000001">
    <property type="protein sequence ID" value="TCL07032.1"/>
    <property type="molecule type" value="Genomic_DNA"/>
</dbReference>
<sequence>MATVHYELQKVRNGHYLFKLKGKNGEIILASETFCSKASAENAITFARYNAPDEHNYELKKSTDEHPYFILRGKNEQILGLGGPYSSESDARLGIKAAMECAATEEIMDLTH</sequence>
<dbReference type="Pfam" id="PF07411">
    <property type="entry name" value="DUF1508"/>
    <property type="match status" value="2"/>
</dbReference>
<feature type="domain" description="DUF1508" evidence="2">
    <location>
        <begin position="63"/>
        <end position="109"/>
    </location>
</feature>
<accession>A0A4R1NHE4</accession>
<feature type="domain" description="DUF1508" evidence="2">
    <location>
        <begin position="13"/>
        <end position="58"/>
    </location>
</feature>
<proteinExistence type="inferred from homology"/>
<reference evidence="3 4" key="1">
    <citation type="submission" date="2019-02" db="EMBL/GenBank/DDBJ databases">
        <title>Investigation of anaerobic lignin degradation for improved lignocellulosic biofuels.</title>
        <authorList>
            <person name="Deangelis K."/>
        </authorList>
    </citation>
    <scope>NUCLEOTIDE SEQUENCE [LARGE SCALE GENOMIC DNA]</scope>
    <source>
        <strain evidence="3 4">159R</strain>
    </source>
</reference>
<organism evidence="3 4">
    <name type="scientific">Sodalis ligni</name>
    <dbReference type="NCBI Taxonomy" id="2697027"/>
    <lineage>
        <taxon>Bacteria</taxon>
        <taxon>Pseudomonadati</taxon>
        <taxon>Pseudomonadota</taxon>
        <taxon>Gammaproteobacteria</taxon>
        <taxon>Enterobacterales</taxon>
        <taxon>Bruguierivoracaceae</taxon>
        <taxon>Sodalis</taxon>
    </lineage>
</organism>
<dbReference type="PANTHER" id="PTHR40606">
    <property type="match status" value="1"/>
</dbReference>
<comment type="similarity">
    <text evidence="1">Belongs to the UPF0339 family. Duplicated subfamily.</text>
</comment>
<evidence type="ECO:0000313" key="3">
    <source>
        <dbReference type="EMBL" id="TCL07032.1"/>
    </source>
</evidence>
<name>A0A4R1NHE4_9GAMM</name>
<evidence type="ECO:0000259" key="2">
    <source>
        <dbReference type="Pfam" id="PF07411"/>
    </source>
</evidence>
<dbReference type="Proteomes" id="UP000294555">
    <property type="component" value="Unassembled WGS sequence"/>
</dbReference>
<dbReference type="InterPro" id="IPR010879">
    <property type="entry name" value="DUF1508"/>
</dbReference>
<comment type="caution">
    <text evidence="3">The sequence shown here is derived from an EMBL/GenBank/DDBJ whole genome shotgun (WGS) entry which is preliminary data.</text>
</comment>
<dbReference type="InterPro" id="IPR051141">
    <property type="entry name" value="UPF0339_domain"/>
</dbReference>
<dbReference type="RefSeq" id="WP_132926916.1">
    <property type="nucleotide sequence ID" value="NZ_CP075169.1"/>
</dbReference>
<gene>
    <name evidence="3" type="ORF">EZJ58_5335</name>
</gene>
<evidence type="ECO:0000256" key="1">
    <source>
        <dbReference type="ARBA" id="ARBA00007576"/>
    </source>
</evidence>
<dbReference type="SUPFAM" id="SSF160113">
    <property type="entry name" value="YegP-like"/>
    <property type="match status" value="2"/>
</dbReference>
<evidence type="ECO:0000313" key="4">
    <source>
        <dbReference type="Proteomes" id="UP000294555"/>
    </source>
</evidence>
<dbReference type="PANTHER" id="PTHR40606:SF1">
    <property type="entry name" value="UPF0339 PROTEIN YEGP"/>
    <property type="match status" value="1"/>
</dbReference>
<keyword evidence="4" id="KW-1185">Reference proteome</keyword>
<dbReference type="AlphaFoldDB" id="A0A4R1NHE4"/>
<protein>
    <recommendedName>
        <fullName evidence="2">DUF1508 domain-containing protein</fullName>
    </recommendedName>
</protein>